<dbReference type="Gene3D" id="1.10.10.10">
    <property type="entry name" value="Winged helix-like DNA-binding domain superfamily/Winged helix DNA-binding domain"/>
    <property type="match status" value="1"/>
</dbReference>
<reference evidence="2" key="5">
    <citation type="submission" date="2020-09" db="EMBL/GenBank/DDBJ databases">
        <authorList>
            <person name="Sun Q."/>
            <person name="Ohkuma M."/>
        </authorList>
    </citation>
    <scope>NUCLEOTIDE SEQUENCE</scope>
    <source>
        <strain evidence="2">JCM 4434</strain>
    </source>
</reference>
<dbReference type="EMBL" id="JPRF03000065">
    <property type="protein sequence ID" value="OEV33439.1"/>
    <property type="molecule type" value="Genomic_DNA"/>
</dbReference>
<dbReference type="RefSeq" id="WP_030555513.1">
    <property type="nucleotide sequence ID" value="NZ_BMUB01000002.1"/>
</dbReference>
<dbReference type="OrthoDB" id="4952043at2"/>
<organism evidence="3 4">
    <name type="scientific">Kitasatospora aureofaciens</name>
    <name type="common">Streptomyces aureofaciens</name>
    <dbReference type="NCBI Taxonomy" id="1894"/>
    <lineage>
        <taxon>Bacteria</taxon>
        <taxon>Bacillati</taxon>
        <taxon>Actinomycetota</taxon>
        <taxon>Actinomycetes</taxon>
        <taxon>Kitasatosporales</taxon>
        <taxon>Streptomycetaceae</taxon>
        <taxon>Kitasatospora</taxon>
    </lineage>
</organism>
<reference evidence="4" key="3">
    <citation type="submission" date="2016-08" db="EMBL/GenBank/DDBJ databases">
        <title>Sequencing, assembly and comparative genomics of S. aureofaciens ATCC 10762.</title>
        <authorList>
            <person name="Gradnigo J.S."/>
            <person name="Johnson N."/>
            <person name="Somerville G.A."/>
        </authorList>
    </citation>
    <scope>NUCLEOTIDE SEQUENCE [LARGE SCALE GENOMIC DNA]</scope>
    <source>
        <strain evidence="4">ATCC 10762 / DSM 40127 / CCM 3239 / JCM 4008 / LMG 5968 / NBRC 12843 / NCIMB 8234 / A-377</strain>
    </source>
</reference>
<evidence type="ECO:0000313" key="3">
    <source>
        <dbReference type="EMBL" id="OEV33439.1"/>
    </source>
</evidence>
<accession>A0A1E7MYE0</accession>
<comment type="caution">
    <text evidence="3">The sequence shown here is derived from an EMBL/GenBank/DDBJ whole genome shotgun (WGS) entry which is preliminary data.</text>
</comment>
<dbReference type="Proteomes" id="UP000610124">
    <property type="component" value="Unassembled WGS sequence"/>
</dbReference>
<dbReference type="PANTHER" id="PTHR37318">
    <property type="entry name" value="BSL7504 PROTEIN"/>
    <property type="match status" value="1"/>
</dbReference>
<dbReference type="KEGG" id="kau:B6264_17975"/>
<dbReference type="AlphaFoldDB" id="A0A1E7MYE0"/>
<dbReference type="InterPro" id="IPR036390">
    <property type="entry name" value="WH_DNA-bd_sf"/>
</dbReference>
<protein>
    <submittedName>
        <fullName evidence="3">MarR family transcriptional regulator</fullName>
    </submittedName>
</protein>
<dbReference type="SUPFAM" id="SSF46785">
    <property type="entry name" value="Winged helix' DNA-binding domain"/>
    <property type="match status" value="1"/>
</dbReference>
<accession>A0A8H9HE77</accession>
<dbReference type="InterPro" id="IPR036388">
    <property type="entry name" value="WH-like_DNA-bd_sf"/>
</dbReference>
<dbReference type="Pfam" id="PF13601">
    <property type="entry name" value="HTH_34"/>
    <property type="match status" value="1"/>
</dbReference>
<evidence type="ECO:0000313" key="2">
    <source>
        <dbReference type="EMBL" id="GGU59931.1"/>
    </source>
</evidence>
<dbReference type="EMBL" id="BMUB01000002">
    <property type="protein sequence ID" value="GGU59931.1"/>
    <property type="molecule type" value="Genomic_DNA"/>
</dbReference>
<reference evidence="3" key="4">
    <citation type="submission" date="2016-08" db="EMBL/GenBank/DDBJ databases">
        <title>Sequencing, Assembly and Comparative Genomics of S. aureofaciens ATCC 10762.</title>
        <authorList>
            <person name="Gradnigo J.S."/>
            <person name="Johnson N."/>
            <person name="Somerville G.A."/>
        </authorList>
    </citation>
    <scope>NUCLEOTIDE SEQUENCE [LARGE SCALE GENOMIC DNA]</scope>
    <source>
        <strain evidence="3">ATCC 10762</strain>
    </source>
</reference>
<sequence length="105" mass="11689">MSHPRWSLDTVIHAPIRLSITAALAAVDEADFKSIREAVEITDSALSKQIALLEEAGYVQVRKTFVGKRGRTWLSLTKAGRTALDRHLNALREIAGWDAEDTRPH</sequence>
<gene>
    <name evidence="2" type="ORF">GCM10010502_07960</name>
    <name evidence="3" type="ORF">HS99_0012750</name>
</gene>
<reference evidence="2" key="1">
    <citation type="journal article" date="2014" name="Int. J. Syst. Evol. Microbiol.">
        <title>Complete genome sequence of Corynebacterium casei LMG S-19264T (=DSM 44701T), isolated from a smear-ripened cheese.</title>
        <authorList>
            <consortium name="US DOE Joint Genome Institute (JGI-PGF)"/>
            <person name="Walter F."/>
            <person name="Albersmeier A."/>
            <person name="Kalinowski J."/>
            <person name="Ruckert C."/>
        </authorList>
    </citation>
    <scope>NUCLEOTIDE SEQUENCE</scope>
    <source>
        <strain evidence="2">JCM 4434</strain>
    </source>
</reference>
<dbReference type="Proteomes" id="UP000037395">
    <property type="component" value="Unassembled WGS sequence"/>
</dbReference>
<name>A0A1E7MYE0_KITAU</name>
<evidence type="ECO:0000259" key="1">
    <source>
        <dbReference type="Pfam" id="PF13601"/>
    </source>
</evidence>
<reference evidence="3 4" key="2">
    <citation type="submission" date="2014-07" db="EMBL/GenBank/DDBJ databases">
        <authorList>
            <person name="Zhang J.E."/>
            <person name="Yang H."/>
            <person name="Guo J."/>
            <person name="Deng Z."/>
            <person name="Luo H."/>
            <person name="Luo M."/>
            <person name="Zhao B."/>
        </authorList>
    </citation>
    <scope>NUCLEOTIDE SEQUENCE [LARGE SCALE GENOMIC DNA]</scope>
    <source>
        <strain evidence="3">ATCC 10762</strain>
        <strain evidence="4">ATCC 10762 / DSM 40127 / CCM 3239 / JCM 4008 / LMG 5968 / NBRC 12843 / NCIMB 8234 / A-377</strain>
    </source>
</reference>
<dbReference type="PANTHER" id="PTHR37318:SF1">
    <property type="entry name" value="BSL7504 PROTEIN"/>
    <property type="match status" value="1"/>
</dbReference>
<dbReference type="GeneID" id="97483973"/>
<evidence type="ECO:0000313" key="4">
    <source>
        <dbReference type="Proteomes" id="UP000037395"/>
    </source>
</evidence>
<dbReference type="InterPro" id="IPR027395">
    <property type="entry name" value="WH_DNA-bd_dom"/>
</dbReference>
<feature type="domain" description="Winged helix DNA-binding" evidence="1">
    <location>
        <begin position="16"/>
        <end position="94"/>
    </location>
</feature>
<proteinExistence type="predicted"/>
<keyword evidence="4" id="KW-1185">Reference proteome</keyword>